<keyword evidence="6" id="KW-0969">Cilium</keyword>
<evidence type="ECO:0000256" key="2">
    <source>
        <dbReference type="ARBA" id="ARBA00005709"/>
    </source>
</evidence>
<dbReference type="RefSeq" id="WP_217065802.1">
    <property type="nucleotide sequence ID" value="NZ_JAHQCS010000083.1"/>
</dbReference>
<organism evidence="6 7">
    <name type="scientific">Evansella tamaricis</name>
    <dbReference type="NCBI Taxonomy" id="2069301"/>
    <lineage>
        <taxon>Bacteria</taxon>
        <taxon>Bacillati</taxon>
        <taxon>Bacillota</taxon>
        <taxon>Bacilli</taxon>
        <taxon>Bacillales</taxon>
        <taxon>Bacillaceae</taxon>
        <taxon>Evansella</taxon>
    </lineage>
</organism>
<comment type="similarity">
    <text evidence="2">Belongs to the bacterial flagellin family.</text>
</comment>
<evidence type="ECO:0000313" key="7">
    <source>
        <dbReference type="Proteomes" id="UP000784880"/>
    </source>
</evidence>
<evidence type="ECO:0000259" key="5">
    <source>
        <dbReference type="Pfam" id="PF00700"/>
    </source>
</evidence>
<feature type="domain" description="Flagellin N-terminal" evidence="4">
    <location>
        <begin position="6"/>
        <end position="140"/>
    </location>
</feature>
<name>A0ABS6JDL9_9BACI</name>
<accession>A0ABS6JDL9</accession>
<dbReference type="PANTHER" id="PTHR42792">
    <property type="entry name" value="FLAGELLIN"/>
    <property type="match status" value="1"/>
</dbReference>
<dbReference type="InterPro" id="IPR001492">
    <property type="entry name" value="Flagellin"/>
</dbReference>
<evidence type="ECO:0000256" key="3">
    <source>
        <dbReference type="ARBA" id="ARBA00023143"/>
    </source>
</evidence>
<dbReference type="EMBL" id="JAHQCS010000083">
    <property type="protein sequence ID" value="MBU9711764.1"/>
    <property type="molecule type" value="Genomic_DNA"/>
</dbReference>
<evidence type="ECO:0000259" key="4">
    <source>
        <dbReference type="Pfam" id="PF00669"/>
    </source>
</evidence>
<gene>
    <name evidence="6" type="primary">flgL</name>
    <name evidence="6" type="ORF">KS419_08450</name>
</gene>
<dbReference type="Pfam" id="PF00700">
    <property type="entry name" value="Flagellin_C"/>
    <property type="match status" value="1"/>
</dbReference>
<proteinExistence type="inferred from homology"/>
<comment type="subcellular location">
    <subcellularLocation>
        <location evidence="1">Bacterial flagellum</location>
    </subcellularLocation>
</comment>
<keyword evidence="6" id="KW-0282">Flagellum</keyword>
<dbReference type="Pfam" id="PF00669">
    <property type="entry name" value="Flagellin_N"/>
    <property type="match status" value="1"/>
</dbReference>
<protein>
    <submittedName>
        <fullName evidence="6">Flagellar hook-associated protein FlgL</fullName>
    </submittedName>
</protein>
<reference evidence="6 7" key="1">
    <citation type="submission" date="2021-06" db="EMBL/GenBank/DDBJ databases">
        <title>Bacillus sp. RD4P76, an endophyte from a halophyte.</title>
        <authorList>
            <person name="Sun J.-Q."/>
        </authorList>
    </citation>
    <scope>NUCLEOTIDE SEQUENCE [LARGE SCALE GENOMIC DNA]</scope>
    <source>
        <strain evidence="6 7">CGMCC 1.15917</strain>
    </source>
</reference>
<dbReference type="PANTHER" id="PTHR42792:SF1">
    <property type="entry name" value="FLAGELLAR HOOK-ASSOCIATED PROTEIN 3"/>
    <property type="match status" value="1"/>
</dbReference>
<keyword evidence="7" id="KW-1185">Reference proteome</keyword>
<keyword evidence="6" id="KW-0966">Cell projection</keyword>
<comment type="caution">
    <text evidence="6">The sequence shown here is derived from an EMBL/GenBank/DDBJ whole genome shotgun (WGS) entry which is preliminary data.</text>
</comment>
<keyword evidence="3" id="KW-0975">Bacterial flagellum</keyword>
<dbReference type="InterPro" id="IPR046358">
    <property type="entry name" value="Flagellin_C"/>
</dbReference>
<evidence type="ECO:0000256" key="1">
    <source>
        <dbReference type="ARBA" id="ARBA00004365"/>
    </source>
</evidence>
<dbReference type="InterPro" id="IPR001029">
    <property type="entry name" value="Flagellin_N"/>
</dbReference>
<sequence>MRVTQSMLTQSSLRYLSQSYQTLNTLQDQLATGKKISRASQDPVVAMNGMRYRTQVVEVGQFNRNLSEVYNWMDNADATLNEVTHALQRVRELTVQASNDTYEDTQRANIAKEVKQLREHLMGLANTKTNNKYIFNGTNTTNPPLDEKQMDVGFGAVAAELGALPDGEIAPGTTTHELTFNSARYELSEKQGDEYVYRSVSDPNKTLTISGPAGENQSLVHSHTYVNKQGETVTDTTNLQERQVVVSYKGAVSTNTENVNIELMKGVNIPVNINPGNVFSSDFFGDLIQLEKALEDPSATATELTGMLANLDHQINKTVNERAELGARYNRVELIDSRIKEQEVIAKRVLSDNEDADIEKVITDLLTAENIHRAALSSTSRILQPTLMDFLR</sequence>
<feature type="domain" description="Flagellin C-terminal" evidence="5">
    <location>
        <begin position="309"/>
        <end position="388"/>
    </location>
</feature>
<dbReference type="InterPro" id="IPR013384">
    <property type="entry name" value="Flagell_FlgL"/>
</dbReference>
<dbReference type="Proteomes" id="UP000784880">
    <property type="component" value="Unassembled WGS sequence"/>
</dbReference>
<evidence type="ECO:0000313" key="6">
    <source>
        <dbReference type="EMBL" id="MBU9711764.1"/>
    </source>
</evidence>
<dbReference type="NCBIfam" id="TIGR02550">
    <property type="entry name" value="flagell_flgL"/>
    <property type="match status" value="1"/>
</dbReference>